<keyword evidence="4 6" id="KW-0472">Membrane</keyword>
<evidence type="ECO:0000256" key="3">
    <source>
        <dbReference type="ARBA" id="ARBA00022989"/>
    </source>
</evidence>
<dbReference type="OrthoDB" id="2758521at2759"/>
<dbReference type="InterPro" id="IPR051694">
    <property type="entry name" value="Immunoregulatory_rcpt-like"/>
</dbReference>
<proteinExistence type="predicted"/>
<evidence type="ECO:0000256" key="2">
    <source>
        <dbReference type="ARBA" id="ARBA00022692"/>
    </source>
</evidence>
<evidence type="ECO:0000256" key="5">
    <source>
        <dbReference type="SAM" id="MobiDB-lite"/>
    </source>
</evidence>
<evidence type="ECO:0000313" key="8">
    <source>
        <dbReference type="Proteomes" id="UP000518752"/>
    </source>
</evidence>
<feature type="region of interest" description="Disordered" evidence="5">
    <location>
        <begin position="245"/>
        <end position="273"/>
    </location>
</feature>
<feature type="region of interest" description="Disordered" evidence="5">
    <location>
        <begin position="618"/>
        <end position="651"/>
    </location>
</feature>
<keyword evidence="3 6" id="KW-1133">Transmembrane helix</keyword>
<evidence type="ECO:0000256" key="4">
    <source>
        <dbReference type="ARBA" id="ARBA00023136"/>
    </source>
</evidence>
<name>A0A8H5MC14_9AGAR</name>
<evidence type="ECO:0000313" key="7">
    <source>
        <dbReference type="EMBL" id="KAF5388955.1"/>
    </source>
</evidence>
<reference evidence="7 8" key="1">
    <citation type="journal article" date="2020" name="ISME J.">
        <title>Uncovering the hidden diversity of litter-decomposition mechanisms in mushroom-forming fungi.</title>
        <authorList>
            <person name="Floudas D."/>
            <person name="Bentzer J."/>
            <person name="Ahren D."/>
            <person name="Johansson T."/>
            <person name="Persson P."/>
            <person name="Tunlid A."/>
        </authorList>
    </citation>
    <scope>NUCLEOTIDE SEQUENCE [LARGE SCALE GENOMIC DNA]</scope>
    <source>
        <strain evidence="7 8">CBS 406.79</strain>
    </source>
</reference>
<accession>A0A8H5MC14</accession>
<dbReference type="GO" id="GO:0071944">
    <property type="term" value="C:cell periphery"/>
    <property type="evidence" value="ECO:0007669"/>
    <property type="project" value="UniProtKB-ARBA"/>
</dbReference>
<comment type="subcellular location">
    <subcellularLocation>
        <location evidence="1">Membrane</location>
        <topology evidence="1">Single-pass membrane protein</topology>
    </subcellularLocation>
</comment>
<dbReference type="Gene3D" id="2.60.120.260">
    <property type="entry name" value="Galactose-binding domain-like"/>
    <property type="match status" value="1"/>
</dbReference>
<dbReference type="PANTHER" id="PTHR15549">
    <property type="entry name" value="PAIRED IMMUNOGLOBULIN-LIKE TYPE 2 RECEPTOR"/>
    <property type="match status" value="1"/>
</dbReference>
<dbReference type="GO" id="GO:0016020">
    <property type="term" value="C:membrane"/>
    <property type="evidence" value="ECO:0007669"/>
    <property type="project" value="UniProtKB-SubCell"/>
</dbReference>
<keyword evidence="2 6" id="KW-0812">Transmembrane</keyword>
<feature type="transmembrane region" description="Helical" evidence="6">
    <location>
        <begin position="278"/>
        <end position="300"/>
    </location>
</feature>
<protein>
    <submittedName>
        <fullName evidence="7">Uncharacterized protein</fullName>
    </submittedName>
</protein>
<dbReference type="AlphaFoldDB" id="A0A8H5MC14"/>
<sequence>MLFALSRAANRSIDDTLGDSVTGQKPARLALVPANPPLNSVVNVLASRLLERPKSTQAMHRILFSSFSPFLIWLSIIPLALSKAVNRSIDDTLGDSVTGQRPLFLPPTVGVWEDATCAECTLQPPIQDAYDQTWTAATYRPPMGNMSISFPFTGTAIYVFFILSNIITHNSTTAANFTLDGVLEGAYLHSPDPNAPAFQFNESALAFTQTGLENSTHYLLISTSGDETIFVNFDYALYTFEEEDNTSIPSSSSTELSSATGSSTTSNTAKHSASSTGAIVGGIIGGVIALCALTAVMFIYHRQRRRKVHQDEVPSIIEYRSTYIPSGSLPSTKQLSMMHHFPSRTSPASLAASSSTPEAEPHQIRQLELQRQVRAIQEAIEMLQNEARLRDQHDGSASYPQAGLPIPSRSRKFRRNRRINETVDVNVQQLNDHIQAMTAQVAFLQSQQNSAWVRAAVNRSIDDTLGDSVTGQKPLYLPPTVGIWEDATCKECALRPSIQDAYDQTWTAATYHPKLGNMSISFPFTGTAIYVFFILANISSHNSTTATNFTLDGVLVEGAYIHIADPDAPAFQFNESALAFAQTGLENSTHNLIISTSGDETIFVNFDYALYTFEEEDDTSVPSSSSTDLSSATGSSTTSTTSTTSKHSDSSKGAIVGGIIGGLLALCVLTSVMFIYYRHQRRRIGLGVHQDEMPSIFHTDPDPHTTSLHPIYLLQNNYR</sequence>
<feature type="transmembrane region" description="Helical" evidence="6">
    <location>
        <begin position="62"/>
        <end position="81"/>
    </location>
</feature>
<feature type="transmembrane region" description="Helical" evidence="6">
    <location>
        <begin position="520"/>
        <end position="538"/>
    </location>
</feature>
<comment type="caution">
    <text evidence="7">The sequence shown here is derived from an EMBL/GenBank/DDBJ whole genome shotgun (WGS) entry which is preliminary data.</text>
</comment>
<feature type="compositionally biased region" description="Low complexity" evidence="5">
    <location>
        <begin position="343"/>
        <end position="358"/>
    </location>
</feature>
<keyword evidence="8" id="KW-1185">Reference proteome</keyword>
<feature type="region of interest" description="Disordered" evidence="5">
    <location>
        <begin position="343"/>
        <end position="363"/>
    </location>
</feature>
<evidence type="ECO:0000256" key="6">
    <source>
        <dbReference type="SAM" id="Phobius"/>
    </source>
</evidence>
<feature type="compositionally biased region" description="Low complexity" evidence="5">
    <location>
        <begin position="620"/>
        <end position="645"/>
    </location>
</feature>
<evidence type="ECO:0000256" key="1">
    <source>
        <dbReference type="ARBA" id="ARBA00004167"/>
    </source>
</evidence>
<dbReference type="Proteomes" id="UP000518752">
    <property type="component" value="Unassembled WGS sequence"/>
</dbReference>
<dbReference type="EMBL" id="JAACJN010000025">
    <property type="protein sequence ID" value="KAF5388955.1"/>
    <property type="molecule type" value="Genomic_DNA"/>
</dbReference>
<organism evidence="7 8">
    <name type="scientific">Collybiopsis confluens</name>
    <dbReference type="NCBI Taxonomy" id="2823264"/>
    <lineage>
        <taxon>Eukaryota</taxon>
        <taxon>Fungi</taxon>
        <taxon>Dikarya</taxon>
        <taxon>Basidiomycota</taxon>
        <taxon>Agaricomycotina</taxon>
        <taxon>Agaricomycetes</taxon>
        <taxon>Agaricomycetidae</taxon>
        <taxon>Agaricales</taxon>
        <taxon>Marasmiineae</taxon>
        <taxon>Omphalotaceae</taxon>
        <taxon>Collybiopsis</taxon>
    </lineage>
</organism>
<gene>
    <name evidence="7" type="ORF">D9757_005059</name>
</gene>
<feature type="transmembrane region" description="Helical" evidence="6">
    <location>
        <begin position="654"/>
        <end position="677"/>
    </location>
</feature>
<feature type="compositionally biased region" description="Low complexity" evidence="5">
    <location>
        <begin position="246"/>
        <end position="268"/>
    </location>
</feature>